<organism evidence="1 2">
    <name type="scientific">Clostridium oceanicum</name>
    <dbReference type="NCBI Taxonomy" id="1543"/>
    <lineage>
        <taxon>Bacteria</taxon>
        <taxon>Bacillati</taxon>
        <taxon>Bacillota</taxon>
        <taxon>Clostridia</taxon>
        <taxon>Eubacteriales</taxon>
        <taxon>Clostridiaceae</taxon>
        <taxon>Clostridium</taxon>
    </lineage>
</organism>
<gene>
    <name evidence="1" type="ORF">GCM10008906_09720</name>
</gene>
<keyword evidence="2" id="KW-1185">Reference proteome</keyword>
<name>A0ABN1JCL3_9CLOT</name>
<accession>A0ABN1JCL3</accession>
<sequence length="134" mass="14804">MSFKAIEYITRKKAGMSILCNTIAKGLEAQAKNTAYWKDRTSNARQGISGGTNGGNGNYNIYLEHGVDYGTILEEGSKPHTINPKNGKYLYWKGAAHPVRQVHHPGTKGFKAFEKVLQGNKAMVKAAVIKYWSD</sequence>
<proteinExistence type="predicted"/>
<evidence type="ECO:0008006" key="3">
    <source>
        <dbReference type="Google" id="ProtNLM"/>
    </source>
</evidence>
<reference evidence="1 2" key="1">
    <citation type="journal article" date="2019" name="Int. J. Syst. Evol. Microbiol.">
        <title>The Global Catalogue of Microorganisms (GCM) 10K type strain sequencing project: providing services to taxonomists for standard genome sequencing and annotation.</title>
        <authorList>
            <consortium name="The Broad Institute Genomics Platform"/>
            <consortium name="The Broad Institute Genome Sequencing Center for Infectious Disease"/>
            <person name="Wu L."/>
            <person name="Ma J."/>
        </authorList>
    </citation>
    <scope>NUCLEOTIDE SEQUENCE [LARGE SCALE GENOMIC DNA]</scope>
    <source>
        <strain evidence="1 2">JCM 1407</strain>
    </source>
</reference>
<dbReference type="EMBL" id="BAAACG010000006">
    <property type="protein sequence ID" value="GAA0735690.1"/>
    <property type="molecule type" value="Genomic_DNA"/>
</dbReference>
<protein>
    <recommendedName>
        <fullName evidence="3">HK97 gp10 family phage protein</fullName>
    </recommendedName>
</protein>
<dbReference type="Proteomes" id="UP001501510">
    <property type="component" value="Unassembled WGS sequence"/>
</dbReference>
<evidence type="ECO:0000313" key="2">
    <source>
        <dbReference type="Proteomes" id="UP001501510"/>
    </source>
</evidence>
<comment type="caution">
    <text evidence="1">The sequence shown here is derived from an EMBL/GenBank/DDBJ whole genome shotgun (WGS) entry which is preliminary data.</text>
</comment>
<dbReference type="RefSeq" id="WP_343759422.1">
    <property type="nucleotide sequence ID" value="NZ_BAAACG010000006.1"/>
</dbReference>
<evidence type="ECO:0000313" key="1">
    <source>
        <dbReference type="EMBL" id="GAA0735690.1"/>
    </source>
</evidence>